<organism evidence="3 4">
    <name type="scientific">Ridgeia piscesae</name>
    <name type="common">Tubeworm</name>
    <dbReference type="NCBI Taxonomy" id="27915"/>
    <lineage>
        <taxon>Eukaryota</taxon>
        <taxon>Metazoa</taxon>
        <taxon>Spiralia</taxon>
        <taxon>Lophotrochozoa</taxon>
        <taxon>Annelida</taxon>
        <taxon>Polychaeta</taxon>
        <taxon>Sedentaria</taxon>
        <taxon>Canalipalpata</taxon>
        <taxon>Sabellida</taxon>
        <taxon>Siboglinidae</taxon>
        <taxon>Ridgeia</taxon>
    </lineage>
</organism>
<accession>A0AAD9NVM4</accession>
<keyword evidence="4" id="KW-1185">Reference proteome</keyword>
<evidence type="ECO:0000256" key="1">
    <source>
        <dbReference type="SAM" id="MobiDB-lite"/>
    </source>
</evidence>
<feature type="region of interest" description="Disordered" evidence="1">
    <location>
        <begin position="77"/>
        <end position="113"/>
    </location>
</feature>
<feature type="compositionally biased region" description="Low complexity" evidence="1">
    <location>
        <begin position="89"/>
        <end position="104"/>
    </location>
</feature>
<sequence length="113" mass="13119">MYHYDEVPMSQTMHMLPHTFWCINSAIQEMSIIAIFLWLVHWVYAETFGKPQPAETPTVDVVDMNMDTDDDKMSVKRRGRNVRMHTPAKRASSSTRRVSSATKRMATSASRRR</sequence>
<evidence type="ECO:0000313" key="3">
    <source>
        <dbReference type="EMBL" id="KAK2182696.1"/>
    </source>
</evidence>
<name>A0AAD9NVM4_RIDPI</name>
<reference evidence="3" key="1">
    <citation type="journal article" date="2023" name="Mol. Biol. Evol.">
        <title>Third-Generation Sequencing Reveals the Adaptive Role of the Epigenome in Three Deep-Sea Polychaetes.</title>
        <authorList>
            <person name="Perez M."/>
            <person name="Aroh O."/>
            <person name="Sun Y."/>
            <person name="Lan Y."/>
            <person name="Juniper S.K."/>
            <person name="Young C.R."/>
            <person name="Angers B."/>
            <person name="Qian P.Y."/>
        </authorList>
    </citation>
    <scope>NUCLEOTIDE SEQUENCE</scope>
    <source>
        <strain evidence="3">R07B-5</strain>
    </source>
</reference>
<gene>
    <name evidence="3" type="ORF">NP493_338g02014</name>
</gene>
<evidence type="ECO:0000313" key="4">
    <source>
        <dbReference type="Proteomes" id="UP001209878"/>
    </source>
</evidence>
<comment type="caution">
    <text evidence="3">The sequence shown here is derived from an EMBL/GenBank/DDBJ whole genome shotgun (WGS) entry which is preliminary data.</text>
</comment>
<evidence type="ECO:0000256" key="2">
    <source>
        <dbReference type="SAM" id="Phobius"/>
    </source>
</evidence>
<dbReference type="EMBL" id="JAODUO010000340">
    <property type="protein sequence ID" value="KAK2182696.1"/>
    <property type="molecule type" value="Genomic_DNA"/>
</dbReference>
<proteinExistence type="predicted"/>
<keyword evidence="2" id="KW-0812">Transmembrane</keyword>
<keyword evidence="2" id="KW-1133">Transmembrane helix</keyword>
<dbReference type="AlphaFoldDB" id="A0AAD9NVM4"/>
<feature type="transmembrane region" description="Helical" evidence="2">
    <location>
        <begin position="21"/>
        <end position="44"/>
    </location>
</feature>
<dbReference type="Proteomes" id="UP001209878">
    <property type="component" value="Unassembled WGS sequence"/>
</dbReference>
<feature type="compositionally biased region" description="Basic residues" evidence="1">
    <location>
        <begin position="77"/>
        <end position="88"/>
    </location>
</feature>
<keyword evidence="2" id="KW-0472">Membrane</keyword>
<protein>
    <submittedName>
        <fullName evidence="3">Uncharacterized protein</fullName>
    </submittedName>
</protein>